<dbReference type="InterPro" id="IPR016186">
    <property type="entry name" value="C-type_lectin-like/link_sf"/>
</dbReference>
<dbReference type="AlphaFoldDB" id="A0A1S3H7L2"/>
<evidence type="ECO:0000256" key="1">
    <source>
        <dbReference type="SAM" id="SignalP"/>
    </source>
</evidence>
<dbReference type="Gene3D" id="3.10.100.10">
    <property type="entry name" value="Mannose-Binding Protein A, subunit A"/>
    <property type="match status" value="1"/>
</dbReference>
<evidence type="ECO:0000313" key="4">
    <source>
        <dbReference type="RefSeq" id="XP_013381109.2"/>
    </source>
</evidence>
<name>A0A1S3H7L2_LINAN</name>
<dbReference type="OrthoDB" id="441660at2759"/>
<dbReference type="KEGG" id="lak:106152156"/>
<dbReference type="InterPro" id="IPR016187">
    <property type="entry name" value="CTDL_fold"/>
</dbReference>
<dbReference type="SUPFAM" id="SSF56436">
    <property type="entry name" value="C-type lectin-like"/>
    <property type="match status" value="1"/>
</dbReference>
<dbReference type="RefSeq" id="XP_013381109.2">
    <property type="nucleotide sequence ID" value="XM_013525655.2"/>
</dbReference>
<dbReference type="InterPro" id="IPR050111">
    <property type="entry name" value="C-type_lectin/snaclec_domain"/>
</dbReference>
<dbReference type="GeneID" id="106152156"/>
<sequence>MEAICLTTSLMAFLLISSGTNVCHAQFLPTASNNAHLLLQVQNYLLQLQSTAVENKQLLMTVKDKINDLKTTDEYLRQNLTQHWQTINLQTQKQQEELDDVNQKTVNLTDILKDLETAISELQNGTIKQRIISQTIEKELTFLSENLTSFQTVLDGQVQQNNRQEAQMKIMELALQHQLSLITKLEEKGSILTSTVNNLTDAGVFGFSRYGTSLYRLVNVAATWAEAENYCQLLHPEAHLATVESEDENEFVFALTKKDKLNTWLGGHDKVTEGQWKWWNGKSFTYTNWAPKQPDNYKTGEDCLNIWKTGQWDDNPSDLKRPFVCEIDSM</sequence>
<keyword evidence="3" id="KW-1185">Reference proteome</keyword>
<protein>
    <submittedName>
        <fullName evidence="4">Asialoglycoprotein receptor 2-like</fullName>
    </submittedName>
</protein>
<dbReference type="Proteomes" id="UP000085678">
    <property type="component" value="Unplaced"/>
</dbReference>
<feature type="signal peptide" evidence="1">
    <location>
        <begin position="1"/>
        <end position="25"/>
    </location>
</feature>
<dbReference type="PROSITE" id="PS50041">
    <property type="entry name" value="C_TYPE_LECTIN_2"/>
    <property type="match status" value="1"/>
</dbReference>
<dbReference type="InParanoid" id="A0A1S3H7L2"/>
<dbReference type="SMART" id="SM00034">
    <property type="entry name" value="CLECT"/>
    <property type="match status" value="1"/>
</dbReference>
<reference evidence="4" key="1">
    <citation type="submission" date="2025-08" db="UniProtKB">
        <authorList>
            <consortium name="RefSeq"/>
        </authorList>
    </citation>
    <scope>IDENTIFICATION</scope>
    <source>
        <tissue evidence="4">Gonads</tissue>
    </source>
</reference>
<gene>
    <name evidence="4" type="primary">LOC106152156</name>
</gene>
<feature type="chain" id="PRO_5030033791" evidence="1">
    <location>
        <begin position="26"/>
        <end position="330"/>
    </location>
</feature>
<evidence type="ECO:0000259" key="2">
    <source>
        <dbReference type="PROSITE" id="PS50041"/>
    </source>
</evidence>
<dbReference type="InterPro" id="IPR001304">
    <property type="entry name" value="C-type_lectin-like"/>
</dbReference>
<feature type="domain" description="C-type lectin" evidence="2">
    <location>
        <begin position="210"/>
        <end position="326"/>
    </location>
</feature>
<evidence type="ECO:0000313" key="3">
    <source>
        <dbReference type="Proteomes" id="UP000085678"/>
    </source>
</evidence>
<keyword evidence="1" id="KW-0732">Signal</keyword>
<dbReference type="Pfam" id="PF00059">
    <property type="entry name" value="Lectin_C"/>
    <property type="match status" value="1"/>
</dbReference>
<dbReference type="PANTHER" id="PTHR22803">
    <property type="entry name" value="MANNOSE, PHOSPHOLIPASE, LECTIN RECEPTOR RELATED"/>
    <property type="match status" value="1"/>
</dbReference>
<accession>A0A1S3H7L2</accession>
<organism evidence="3 4">
    <name type="scientific">Lingula anatina</name>
    <name type="common">Brachiopod</name>
    <name type="synonym">Lingula unguis</name>
    <dbReference type="NCBI Taxonomy" id="7574"/>
    <lineage>
        <taxon>Eukaryota</taxon>
        <taxon>Metazoa</taxon>
        <taxon>Spiralia</taxon>
        <taxon>Lophotrochozoa</taxon>
        <taxon>Brachiopoda</taxon>
        <taxon>Linguliformea</taxon>
        <taxon>Lingulata</taxon>
        <taxon>Lingulida</taxon>
        <taxon>Linguloidea</taxon>
        <taxon>Lingulidae</taxon>
        <taxon>Lingula</taxon>
    </lineage>
</organism>
<proteinExistence type="predicted"/>